<evidence type="ECO:0000313" key="2">
    <source>
        <dbReference type="Proteomes" id="UP000324748"/>
    </source>
</evidence>
<dbReference type="Proteomes" id="UP000324748">
    <property type="component" value="Unassembled WGS sequence"/>
</dbReference>
<evidence type="ECO:0000313" key="1">
    <source>
        <dbReference type="EMBL" id="KAA1101764.1"/>
    </source>
</evidence>
<gene>
    <name evidence="1" type="ORF">PGT21_029415</name>
</gene>
<proteinExistence type="predicted"/>
<dbReference type="EMBL" id="VSWC01000053">
    <property type="protein sequence ID" value="KAA1101764.1"/>
    <property type="molecule type" value="Genomic_DNA"/>
</dbReference>
<sequence>MIYRSASSLLLCQSYVKLSLSTKTIIFIKEISRVEAHGTKLLAKPKPDHILISDYTHYPIKNSE</sequence>
<name>A0A5B0PM90_PUCGR</name>
<keyword evidence="2" id="KW-1185">Reference proteome</keyword>
<accession>A0A5B0PM90</accession>
<dbReference type="AlphaFoldDB" id="A0A5B0PM90"/>
<comment type="caution">
    <text evidence="1">The sequence shown here is derived from an EMBL/GenBank/DDBJ whole genome shotgun (WGS) entry which is preliminary data.</text>
</comment>
<protein>
    <submittedName>
        <fullName evidence="1">Uncharacterized protein</fullName>
    </submittedName>
</protein>
<organism evidence="1 2">
    <name type="scientific">Puccinia graminis f. sp. tritici</name>
    <dbReference type="NCBI Taxonomy" id="56615"/>
    <lineage>
        <taxon>Eukaryota</taxon>
        <taxon>Fungi</taxon>
        <taxon>Dikarya</taxon>
        <taxon>Basidiomycota</taxon>
        <taxon>Pucciniomycotina</taxon>
        <taxon>Pucciniomycetes</taxon>
        <taxon>Pucciniales</taxon>
        <taxon>Pucciniaceae</taxon>
        <taxon>Puccinia</taxon>
    </lineage>
</organism>
<reference evidence="1 2" key="1">
    <citation type="submission" date="2019-05" db="EMBL/GenBank/DDBJ databases">
        <title>Emergence of the Ug99 lineage of the wheat stem rust pathogen through somatic hybridization.</title>
        <authorList>
            <person name="Li F."/>
            <person name="Upadhyaya N.M."/>
            <person name="Sperschneider J."/>
            <person name="Matny O."/>
            <person name="Nguyen-Phuc H."/>
            <person name="Mago R."/>
            <person name="Raley C."/>
            <person name="Miller M.E."/>
            <person name="Silverstein K.A.T."/>
            <person name="Henningsen E."/>
            <person name="Hirsch C.D."/>
            <person name="Visser B."/>
            <person name="Pretorius Z.A."/>
            <person name="Steffenson B.J."/>
            <person name="Schwessinger B."/>
            <person name="Dodds P.N."/>
            <person name="Figueroa M."/>
        </authorList>
    </citation>
    <scope>NUCLEOTIDE SEQUENCE [LARGE SCALE GENOMIC DNA]</scope>
    <source>
        <strain evidence="1">21-0</strain>
    </source>
</reference>